<evidence type="ECO:0000259" key="7">
    <source>
        <dbReference type="PROSITE" id="PS51745"/>
    </source>
</evidence>
<evidence type="ECO:0000256" key="2">
    <source>
        <dbReference type="ARBA" id="ARBA00022771"/>
    </source>
</evidence>
<reference evidence="8 9" key="1">
    <citation type="journal article" date="2018" name="Cell">
        <title>The Chara Genome: Secondary Complexity and Implications for Plant Terrestrialization.</title>
        <authorList>
            <person name="Nishiyama T."/>
            <person name="Sakayama H."/>
            <person name="Vries J.D."/>
            <person name="Buschmann H."/>
            <person name="Saint-Marcoux D."/>
            <person name="Ullrich K.K."/>
            <person name="Haas F.B."/>
            <person name="Vanderstraeten L."/>
            <person name="Becker D."/>
            <person name="Lang D."/>
            <person name="Vosolsobe S."/>
            <person name="Rombauts S."/>
            <person name="Wilhelmsson P.K.I."/>
            <person name="Janitza P."/>
            <person name="Kern R."/>
            <person name="Heyl A."/>
            <person name="Rumpler F."/>
            <person name="Villalobos L.I.A.C."/>
            <person name="Clay J.M."/>
            <person name="Skokan R."/>
            <person name="Toyoda A."/>
            <person name="Suzuki Y."/>
            <person name="Kagoshima H."/>
            <person name="Schijlen E."/>
            <person name="Tajeshwar N."/>
            <person name="Catarino B."/>
            <person name="Hetherington A.J."/>
            <person name="Saltykova A."/>
            <person name="Bonnot C."/>
            <person name="Breuninger H."/>
            <person name="Symeonidi A."/>
            <person name="Radhakrishnan G.V."/>
            <person name="Van Nieuwerburgh F."/>
            <person name="Deforce D."/>
            <person name="Chang C."/>
            <person name="Karol K.G."/>
            <person name="Hedrich R."/>
            <person name="Ulvskov P."/>
            <person name="Glockner G."/>
            <person name="Delwiche C.F."/>
            <person name="Petrasek J."/>
            <person name="Van de Peer Y."/>
            <person name="Friml J."/>
            <person name="Beilby M."/>
            <person name="Dolan L."/>
            <person name="Kohara Y."/>
            <person name="Sugano S."/>
            <person name="Fujiyama A."/>
            <person name="Delaux P.-M."/>
            <person name="Quint M."/>
            <person name="TheiBen G."/>
            <person name="Hagemann M."/>
            <person name="Harholt J."/>
            <person name="Dunand C."/>
            <person name="Zachgo S."/>
            <person name="Langdale J."/>
            <person name="Maumus F."/>
            <person name="Straeten D.V.D."/>
            <person name="Gould S.B."/>
            <person name="Rensing S.A."/>
        </authorList>
    </citation>
    <scope>NUCLEOTIDE SEQUENCE [LARGE SCALE GENOMIC DNA]</scope>
    <source>
        <strain evidence="8 9">S276</strain>
    </source>
</reference>
<dbReference type="Gene3D" id="1.10.8.10">
    <property type="entry name" value="DNA helicase RuvA subunit, C-terminal domain"/>
    <property type="match status" value="2"/>
</dbReference>
<dbReference type="GO" id="GO:0008270">
    <property type="term" value="F:zinc ion binding"/>
    <property type="evidence" value="ECO:0007669"/>
    <property type="project" value="UniProtKB-KW"/>
</dbReference>
<dbReference type="InterPro" id="IPR032350">
    <property type="entry name" value="Nbr1_FW"/>
</dbReference>
<evidence type="ECO:0000256" key="5">
    <source>
        <dbReference type="SAM" id="MobiDB-lite"/>
    </source>
</evidence>
<feature type="region of interest" description="Disordered" evidence="5">
    <location>
        <begin position="247"/>
        <end position="360"/>
    </location>
</feature>
<dbReference type="Proteomes" id="UP000265515">
    <property type="component" value="Unassembled WGS sequence"/>
</dbReference>
<dbReference type="CDD" id="cd14947">
    <property type="entry name" value="NBR1_like"/>
    <property type="match status" value="1"/>
</dbReference>
<feature type="domain" description="ZZ-type" evidence="6">
    <location>
        <begin position="552"/>
        <end position="606"/>
    </location>
</feature>
<dbReference type="EMBL" id="BFEA01000214">
    <property type="protein sequence ID" value="GBG74961.1"/>
    <property type="molecule type" value="Genomic_DNA"/>
</dbReference>
<comment type="caution">
    <text evidence="8">The sequence shown here is derived from an EMBL/GenBank/DDBJ whole genome shotgun (WGS) entry which is preliminary data.</text>
</comment>
<keyword evidence="1" id="KW-0479">Metal-binding</keyword>
<sequence length="1255" mass="130141">MEATASQSAKMEDLVIKVQYQTNLRRFIVPRPPASKFADVKARIREALSIADGVEFSLTYRDKDDDLVTMAGDDDLYDAFTIQNLNPLRVFVTVESDSRGTGPAPGDTGVWGSGWSRTAQVTRKSAPGTTDGSGWGDAPTAGANGWGGESSGARAGGASGWGGESSGARAGGASGWGGESSGARAGGPIGWGGESSGPRAGGASGWGGESSGQRAGGASGWAEPPFPRVGGKPGFMGWSMWGRGRGAGWGGGWGGGGGGGNRGWGGWGDRRGATGEWGAAGGSGAESGGWGDGWAEVHVLPKRGTNHPASPPPASAPTSAPPPPASPSPAPPAPQRAPPGSSQERGTSADPRGPQPPRHDCNLFDILRNLEDRLRAAASEPNTVPGLDATVAAVSQSANVAKMVVQQIEQLMRANPALRTIGQDASQEAVARAFESVMGVVSNLAEQLGGHRTAADCGVGDDDVRAGRGPAGDGGNVHSCPAQRNSTGRGAGNGDAEAAAAGPAANQSPSGQGQASSADARQQREQQQKSGLSSANDSGSSDSSNDCGIQLHPGIYCDGCGVGPIVGPRFKSLLRDDYDLCRKCKEEGVGREESDADYMRIDRPVRAAMHVRPSGRCGPWGWRLGTVVGDGDLERQGRMGGRYGRSWNASGGCHGPTGGPAVGSVSFGGRPWHTFRVGPCHGGPSPGSAKEYDARFVRDVTISDGMEIIPNTTFMKIWCMRNSGLSPWPPFSQLVFVGGDKLGVLDTVLLELPENGLPPGEEVDVAVECASPEQPGRYVSNWRLALPSGQKFGHRLWIQVQVVDRATDEGGEVKVEGMPSAPMVEELEFHADGTDKAEDMERALTGGDFSEQEVRSSMTAPTTAEAPGQGKQEQRPHVEADSVTMKVTGHGSGVSVQESVAGGSSPPLAAAVEKLAYLSLASEGSVGDEGGEMAAGGSSPPLSVAVEKMTYLSLAPGGSVGGEGGEMLNAEDDDDGAVDFGEMVHLSDEQHPEGEQPFLTADVSVSEVSVDDDLSMSGGEDEGLVQKVKEEDQMPTGFTSASSSSGYPDDYVEGQLGGEGFSIVEKPLSVEIEEVEGDDIIISPVQVVAREIVKVKEVEEEIVAVDEYEPKSANDKVAGHGGGGGKPEDAVRPPPKPDTNSAAAAAPVAAPVVTEADGFKLSLRQELVSMGFQNLALNDELLKQYQYDLARTVEDLVSLSSWEDKLEDLQSMGFEDVNLNRRLMLKHKGSVPNAVKELVQIAKTGSGPNAAPKMY</sequence>
<evidence type="ECO:0000256" key="3">
    <source>
        <dbReference type="ARBA" id="ARBA00022833"/>
    </source>
</evidence>
<organism evidence="8 9">
    <name type="scientific">Chara braunii</name>
    <name type="common">Braun's stonewort</name>
    <dbReference type="NCBI Taxonomy" id="69332"/>
    <lineage>
        <taxon>Eukaryota</taxon>
        <taxon>Viridiplantae</taxon>
        <taxon>Streptophyta</taxon>
        <taxon>Charophyceae</taxon>
        <taxon>Charales</taxon>
        <taxon>Characeae</taxon>
        <taxon>Chara</taxon>
    </lineage>
</organism>
<evidence type="ECO:0000256" key="1">
    <source>
        <dbReference type="ARBA" id="ARBA00022723"/>
    </source>
</evidence>
<feature type="compositionally biased region" description="Polar residues" evidence="5">
    <location>
        <begin position="119"/>
        <end position="132"/>
    </location>
</feature>
<dbReference type="AlphaFoldDB" id="A0A388KY50"/>
<dbReference type="STRING" id="69332.A0A388KY50"/>
<dbReference type="SMART" id="SM00666">
    <property type="entry name" value="PB1"/>
    <property type="match status" value="1"/>
</dbReference>
<feature type="region of interest" description="Disordered" evidence="5">
    <location>
        <begin position="850"/>
        <end position="879"/>
    </location>
</feature>
<feature type="region of interest" description="Disordered" evidence="5">
    <location>
        <begin position="453"/>
        <end position="545"/>
    </location>
</feature>
<dbReference type="InterPro" id="IPR000433">
    <property type="entry name" value="Znf_ZZ"/>
</dbReference>
<dbReference type="Pfam" id="PF16158">
    <property type="entry name" value="N_BRCA1_IG"/>
    <property type="match status" value="1"/>
</dbReference>
<evidence type="ECO:0000259" key="6">
    <source>
        <dbReference type="PROSITE" id="PS50135"/>
    </source>
</evidence>
<dbReference type="SUPFAM" id="SSF54277">
    <property type="entry name" value="CAD &amp; PB1 domains"/>
    <property type="match status" value="1"/>
</dbReference>
<dbReference type="InterPro" id="IPR053793">
    <property type="entry name" value="PB1-like"/>
</dbReference>
<dbReference type="InterPro" id="IPR013783">
    <property type="entry name" value="Ig-like_fold"/>
</dbReference>
<feature type="compositionally biased region" description="Low complexity" evidence="5">
    <location>
        <begin position="494"/>
        <end position="520"/>
    </location>
</feature>
<dbReference type="InterPro" id="IPR009060">
    <property type="entry name" value="UBA-like_sf"/>
</dbReference>
<dbReference type="SMART" id="SM00291">
    <property type="entry name" value="ZnF_ZZ"/>
    <property type="match status" value="1"/>
</dbReference>
<evidence type="ECO:0008006" key="10">
    <source>
        <dbReference type="Google" id="ProtNLM"/>
    </source>
</evidence>
<dbReference type="PANTHER" id="PTHR20930:SF0">
    <property type="entry name" value="PROTEIN ILRUN"/>
    <property type="match status" value="1"/>
</dbReference>
<dbReference type="PROSITE" id="PS51745">
    <property type="entry name" value="PB1"/>
    <property type="match status" value="1"/>
</dbReference>
<evidence type="ECO:0000256" key="4">
    <source>
        <dbReference type="PROSITE-ProRule" id="PRU00228"/>
    </source>
</evidence>
<dbReference type="InterPro" id="IPR056893">
    <property type="entry name" value="UBA_Nbr1_C"/>
</dbReference>
<evidence type="ECO:0000313" key="8">
    <source>
        <dbReference type="EMBL" id="GBG74961.1"/>
    </source>
</evidence>
<protein>
    <recommendedName>
        <fullName evidence="10">ZZ-type domain-containing protein</fullName>
    </recommendedName>
</protein>
<feature type="compositionally biased region" description="Gly residues" evidence="5">
    <location>
        <begin position="144"/>
        <end position="219"/>
    </location>
</feature>
<dbReference type="SUPFAM" id="SSF46934">
    <property type="entry name" value="UBA-like"/>
    <property type="match status" value="1"/>
</dbReference>
<keyword evidence="2 4" id="KW-0863">Zinc-finger</keyword>
<feature type="region of interest" description="Disordered" evidence="5">
    <location>
        <begin position="1113"/>
        <end position="1147"/>
    </location>
</feature>
<dbReference type="InterPro" id="IPR043145">
    <property type="entry name" value="Znf_ZZ_sf"/>
</dbReference>
<dbReference type="Pfam" id="PF00564">
    <property type="entry name" value="PB1"/>
    <property type="match status" value="1"/>
</dbReference>
<feature type="region of interest" description="Disordered" evidence="5">
    <location>
        <begin position="119"/>
        <end position="234"/>
    </location>
</feature>
<dbReference type="Pfam" id="PF24932">
    <property type="entry name" value="UBA_NBR1_C"/>
    <property type="match status" value="1"/>
</dbReference>
<feature type="compositionally biased region" description="Low complexity" evidence="5">
    <location>
        <begin position="528"/>
        <end position="545"/>
    </location>
</feature>
<dbReference type="PROSITE" id="PS50135">
    <property type="entry name" value="ZF_ZZ_2"/>
    <property type="match status" value="1"/>
</dbReference>
<feature type="compositionally biased region" description="Gly residues" evidence="5">
    <location>
        <begin position="247"/>
        <end position="267"/>
    </location>
</feature>
<gene>
    <name evidence="8" type="ORF">CBR_g19475</name>
</gene>
<proteinExistence type="predicted"/>
<keyword evidence="3" id="KW-0862">Zinc</keyword>
<dbReference type="Gene3D" id="2.60.40.10">
    <property type="entry name" value="Immunoglobulins"/>
    <property type="match status" value="1"/>
</dbReference>
<dbReference type="Pfam" id="PF00569">
    <property type="entry name" value="ZZ"/>
    <property type="match status" value="1"/>
</dbReference>
<name>A0A388KY50_CHABU</name>
<accession>A0A388KY50</accession>
<keyword evidence="9" id="KW-1185">Reference proteome</keyword>
<feature type="compositionally biased region" description="Gly residues" evidence="5">
    <location>
        <begin position="278"/>
        <end position="292"/>
    </location>
</feature>
<dbReference type="Gene3D" id="3.10.20.90">
    <property type="entry name" value="Phosphatidylinositol 3-kinase Catalytic Subunit, Chain A, domain 1"/>
    <property type="match status" value="1"/>
</dbReference>
<dbReference type="OrthoDB" id="661148at2759"/>
<dbReference type="InterPro" id="IPR000270">
    <property type="entry name" value="PB1_dom"/>
</dbReference>
<dbReference type="Gramene" id="GBG74961">
    <property type="protein sequence ID" value="GBG74961"/>
    <property type="gene ID" value="CBR_g19475"/>
</dbReference>
<dbReference type="Gene3D" id="3.30.60.90">
    <property type="match status" value="1"/>
</dbReference>
<dbReference type="SUPFAM" id="SSF57850">
    <property type="entry name" value="RING/U-box"/>
    <property type="match status" value="1"/>
</dbReference>
<feature type="domain" description="PB1" evidence="7">
    <location>
        <begin position="13"/>
        <end position="95"/>
    </location>
</feature>
<feature type="compositionally biased region" description="Pro residues" evidence="5">
    <location>
        <begin position="309"/>
        <end position="337"/>
    </location>
</feature>
<evidence type="ECO:0000313" key="9">
    <source>
        <dbReference type="Proteomes" id="UP000265515"/>
    </source>
</evidence>
<dbReference type="PANTHER" id="PTHR20930">
    <property type="entry name" value="OVARIAN CARCINOMA ANTIGEN CA125-RELATED"/>
    <property type="match status" value="1"/>
</dbReference>